<evidence type="ECO:0000256" key="3">
    <source>
        <dbReference type="ARBA" id="ARBA00006506"/>
    </source>
</evidence>
<name>A0ABS7VH93_9GAMM</name>
<dbReference type="Gene3D" id="3.90.79.10">
    <property type="entry name" value="Nucleoside Triphosphate Pyrophosphohydrolase"/>
    <property type="match status" value="1"/>
</dbReference>
<evidence type="ECO:0000313" key="10">
    <source>
        <dbReference type="Proteomes" id="UP000774958"/>
    </source>
</evidence>
<evidence type="ECO:0000256" key="6">
    <source>
        <dbReference type="ARBA" id="ARBA00022842"/>
    </source>
</evidence>
<gene>
    <name evidence="9" type="ORF">LA374_19095</name>
</gene>
<evidence type="ECO:0000256" key="7">
    <source>
        <dbReference type="ARBA" id="ARBA00023211"/>
    </source>
</evidence>
<dbReference type="PROSITE" id="PS01293">
    <property type="entry name" value="NUDIX_COA"/>
    <property type="match status" value="1"/>
</dbReference>
<keyword evidence="5" id="KW-0378">Hydrolase</keyword>
<evidence type="ECO:0000256" key="4">
    <source>
        <dbReference type="ARBA" id="ARBA00022723"/>
    </source>
</evidence>
<comment type="caution">
    <text evidence="9">The sequence shown here is derived from an EMBL/GenBank/DDBJ whole genome shotgun (WGS) entry which is preliminary data.</text>
</comment>
<keyword evidence="7" id="KW-0464">Manganese</keyword>
<organism evidence="9 10">
    <name type="scientific">Aeromonas schubertii</name>
    <dbReference type="NCBI Taxonomy" id="652"/>
    <lineage>
        <taxon>Bacteria</taxon>
        <taxon>Pseudomonadati</taxon>
        <taxon>Pseudomonadota</taxon>
        <taxon>Gammaproteobacteria</taxon>
        <taxon>Aeromonadales</taxon>
        <taxon>Aeromonadaceae</taxon>
        <taxon>Aeromonas</taxon>
    </lineage>
</organism>
<proteinExistence type="inferred from homology"/>
<protein>
    <submittedName>
        <fullName evidence="9">CoA pyrophosphatase</fullName>
    </submittedName>
</protein>
<dbReference type="NCBIfam" id="NF007980">
    <property type="entry name" value="PRK10707.1"/>
    <property type="match status" value="1"/>
</dbReference>
<dbReference type="SUPFAM" id="SSF55811">
    <property type="entry name" value="Nudix"/>
    <property type="match status" value="1"/>
</dbReference>
<keyword evidence="10" id="KW-1185">Reference proteome</keyword>
<evidence type="ECO:0000313" key="9">
    <source>
        <dbReference type="EMBL" id="MBZ6068293.1"/>
    </source>
</evidence>
<comment type="cofactor">
    <cofactor evidence="2">
        <name>Mg(2+)</name>
        <dbReference type="ChEBI" id="CHEBI:18420"/>
    </cofactor>
</comment>
<dbReference type="CDD" id="cd03426">
    <property type="entry name" value="NUDIX_CoAse_Nudt7"/>
    <property type="match status" value="1"/>
</dbReference>
<dbReference type="PANTHER" id="PTHR12992">
    <property type="entry name" value="NUDIX HYDROLASE"/>
    <property type="match status" value="1"/>
</dbReference>
<evidence type="ECO:0000256" key="1">
    <source>
        <dbReference type="ARBA" id="ARBA00001936"/>
    </source>
</evidence>
<reference evidence="9 10" key="1">
    <citation type="submission" date="2021-09" db="EMBL/GenBank/DDBJ databases">
        <title>Aeromonas schubertii isolated from Asian sea bass.</title>
        <authorList>
            <person name="Pinpimai K."/>
        </authorList>
    </citation>
    <scope>NUCLEOTIDE SEQUENCE [LARGE SCALE GENOMIC DNA]</scope>
    <source>
        <strain evidence="9 10">CHULA2021a</strain>
    </source>
</reference>
<accession>A0ABS7VH93</accession>
<keyword evidence="4" id="KW-0479">Metal-binding</keyword>
<dbReference type="EMBL" id="JAIRBT010000039">
    <property type="protein sequence ID" value="MBZ6068293.1"/>
    <property type="molecule type" value="Genomic_DNA"/>
</dbReference>
<comment type="similarity">
    <text evidence="3">Belongs to the Nudix hydrolase family. PCD1 subfamily.</text>
</comment>
<evidence type="ECO:0000259" key="8">
    <source>
        <dbReference type="PROSITE" id="PS51462"/>
    </source>
</evidence>
<dbReference type="RefSeq" id="WP_224163688.1">
    <property type="nucleotide sequence ID" value="NZ_JAIRBT010000039.1"/>
</dbReference>
<feature type="domain" description="Nudix hydrolase" evidence="8">
    <location>
        <begin position="26"/>
        <end position="158"/>
    </location>
</feature>
<evidence type="ECO:0000256" key="2">
    <source>
        <dbReference type="ARBA" id="ARBA00001946"/>
    </source>
</evidence>
<dbReference type="Pfam" id="PF00293">
    <property type="entry name" value="NUDIX"/>
    <property type="match status" value="1"/>
</dbReference>
<dbReference type="InterPro" id="IPR045121">
    <property type="entry name" value="CoAse"/>
</dbReference>
<dbReference type="Proteomes" id="UP000774958">
    <property type="component" value="Unassembled WGS sequence"/>
</dbReference>
<sequence length="198" mass="22413">MTRDELLVRYLLTRPAAPGAAHRADLDQAAVLLPLVLRESGWQLLLTRRARHLRHHAGQVSFPGGRRDPEDASLIATALRETREELGIPPSHLTVLGHLPPMPTVSRFWVQPVVALLSPDYVATPNPHEVERAFEVPLAFLLTPAHHQGWAVERRGERHTIWFIPWQEELIWGATAAIIRQLASQLAPQHFRNTKEPR</sequence>
<dbReference type="PANTHER" id="PTHR12992:SF11">
    <property type="entry name" value="MITOCHONDRIAL COENZYME A DIPHOSPHATASE NUDT8"/>
    <property type="match status" value="1"/>
</dbReference>
<evidence type="ECO:0000256" key="5">
    <source>
        <dbReference type="ARBA" id="ARBA00022801"/>
    </source>
</evidence>
<dbReference type="PROSITE" id="PS51462">
    <property type="entry name" value="NUDIX"/>
    <property type="match status" value="1"/>
</dbReference>
<dbReference type="InterPro" id="IPR000086">
    <property type="entry name" value="NUDIX_hydrolase_dom"/>
</dbReference>
<dbReference type="InterPro" id="IPR015797">
    <property type="entry name" value="NUDIX_hydrolase-like_dom_sf"/>
</dbReference>
<keyword evidence="6" id="KW-0460">Magnesium</keyword>
<dbReference type="InterPro" id="IPR000059">
    <property type="entry name" value="NUDIX_hydrolase_NudL_CS"/>
</dbReference>
<comment type="cofactor">
    <cofactor evidence="1">
        <name>Mn(2+)</name>
        <dbReference type="ChEBI" id="CHEBI:29035"/>
    </cofactor>
</comment>